<sequence>MSDSKEHVRSSFDDHLRDLLLGILIIGIVLCAVVLMMFAYTASKRGSRPHLHRVSFRLLVYAMVSNLILSVTMIPMEALMTGPISPVGCTFAGFASNASLLFSACMYCCMALNLQLVLIHGVNGLMMEKYYVIGSSLLVAVCNFPPLAGGQLGFYDNLCWFSNPDPVVRFRWIFGTQTFWMVLMASSELVCFVILMSYMLRRRMRVKRIRSNMSAEMTALQHAAYSASPILQFRNIILRITLYPFFSCILNFSGSTLDLYLAKHPGNSELNARLNAFDQCIFCARPILYAVLAATDPSFLRAIDTLRNVPPSASSDGSQQSSSTAKSQSRGSRSTTLSLYTRTLVDGNNAGGESAGSMLRQSLGAAGHPQRTEADVHHTCTHRDPEEGIERYSNVLEDCEDSIEFQI</sequence>
<keyword evidence="2 6" id="KW-0812">Transmembrane</keyword>
<keyword evidence="4 6" id="KW-0472">Membrane</keyword>
<dbReference type="AlphaFoldDB" id="A0AAD7EJ56"/>
<evidence type="ECO:0000256" key="3">
    <source>
        <dbReference type="ARBA" id="ARBA00022989"/>
    </source>
</evidence>
<feature type="region of interest" description="Disordered" evidence="5">
    <location>
        <begin position="363"/>
        <end position="386"/>
    </location>
</feature>
<keyword evidence="8" id="KW-1185">Reference proteome</keyword>
<dbReference type="Proteomes" id="UP001218218">
    <property type="component" value="Unassembled WGS sequence"/>
</dbReference>
<evidence type="ECO:0000313" key="7">
    <source>
        <dbReference type="EMBL" id="KAJ7325959.1"/>
    </source>
</evidence>
<feature type="transmembrane region" description="Helical" evidence="6">
    <location>
        <begin position="94"/>
        <end position="118"/>
    </location>
</feature>
<feature type="region of interest" description="Disordered" evidence="5">
    <location>
        <begin position="310"/>
        <end position="335"/>
    </location>
</feature>
<feature type="transmembrane region" description="Helical" evidence="6">
    <location>
        <begin position="20"/>
        <end position="42"/>
    </location>
</feature>
<feature type="transmembrane region" description="Helical" evidence="6">
    <location>
        <begin position="179"/>
        <end position="200"/>
    </location>
</feature>
<comment type="caution">
    <text evidence="7">The sequence shown here is derived from an EMBL/GenBank/DDBJ whole genome shotgun (WGS) entry which is preliminary data.</text>
</comment>
<evidence type="ECO:0000256" key="6">
    <source>
        <dbReference type="SAM" id="Phobius"/>
    </source>
</evidence>
<feature type="transmembrane region" description="Helical" evidence="6">
    <location>
        <begin position="54"/>
        <end position="74"/>
    </location>
</feature>
<keyword evidence="3 6" id="KW-1133">Transmembrane helix</keyword>
<reference evidence="7" key="1">
    <citation type="submission" date="2023-03" db="EMBL/GenBank/DDBJ databases">
        <title>Massive genome expansion in bonnet fungi (Mycena s.s.) driven by repeated elements and novel gene families across ecological guilds.</title>
        <authorList>
            <consortium name="Lawrence Berkeley National Laboratory"/>
            <person name="Harder C.B."/>
            <person name="Miyauchi S."/>
            <person name="Viragh M."/>
            <person name="Kuo A."/>
            <person name="Thoen E."/>
            <person name="Andreopoulos B."/>
            <person name="Lu D."/>
            <person name="Skrede I."/>
            <person name="Drula E."/>
            <person name="Henrissat B."/>
            <person name="Morin E."/>
            <person name="Kohler A."/>
            <person name="Barry K."/>
            <person name="LaButti K."/>
            <person name="Morin E."/>
            <person name="Salamov A."/>
            <person name="Lipzen A."/>
            <person name="Mereny Z."/>
            <person name="Hegedus B."/>
            <person name="Baldrian P."/>
            <person name="Stursova M."/>
            <person name="Weitz H."/>
            <person name="Taylor A."/>
            <person name="Grigoriev I.V."/>
            <person name="Nagy L.G."/>
            <person name="Martin F."/>
            <person name="Kauserud H."/>
        </authorList>
    </citation>
    <scope>NUCLEOTIDE SEQUENCE</scope>
    <source>
        <strain evidence="7">CBHHK002</strain>
    </source>
</reference>
<feature type="transmembrane region" description="Helical" evidence="6">
    <location>
        <begin position="130"/>
        <end position="148"/>
    </location>
</feature>
<evidence type="ECO:0000256" key="4">
    <source>
        <dbReference type="ARBA" id="ARBA00023136"/>
    </source>
</evidence>
<feature type="compositionally biased region" description="Basic and acidic residues" evidence="5">
    <location>
        <begin position="370"/>
        <end position="386"/>
    </location>
</feature>
<organism evidence="7 8">
    <name type="scientific">Mycena albidolilacea</name>
    <dbReference type="NCBI Taxonomy" id="1033008"/>
    <lineage>
        <taxon>Eukaryota</taxon>
        <taxon>Fungi</taxon>
        <taxon>Dikarya</taxon>
        <taxon>Basidiomycota</taxon>
        <taxon>Agaricomycotina</taxon>
        <taxon>Agaricomycetes</taxon>
        <taxon>Agaricomycetidae</taxon>
        <taxon>Agaricales</taxon>
        <taxon>Marasmiineae</taxon>
        <taxon>Mycenaceae</taxon>
        <taxon>Mycena</taxon>
    </lineage>
</organism>
<dbReference type="GO" id="GO:0007189">
    <property type="term" value="P:adenylate cyclase-activating G protein-coupled receptor signaling pathway"/>
    <property type="evidence" value="ECO:0007669"/>
    <property type="project" value="TreeGrafter"/>
</dbReference>
<accession>A0AAD7EJ56</accession>
<evidence type="ECO:0000256" key="5">
    <source>
        <dbReference type="SAM" id="MobiDB-lite"/>
    </source>
</evidence>
<evidence type="ECO:0000256" key="1">
    <source>
        <dbReference type="ARBA" id="ARBA00004141"/>
    </source>
</evidence>
<protein>
    <submittedName>
        <fullName evidence="7">Uncharacterized protein</fullName>
    </submittedName>
</protein>
<name>A0AAD7EJ56_9AGAR</name>
<dbReference type="Gene3D" id="1.20.1070.10">
    <property type="entry name" value="Rhodopsin 7-helix transmembrane proteins"/>
    <property type="match status" value="1"/>
</dbReference>
<dbReference type="PANTHER" id="PTHR23112">
    <property type="entry name" value="G PROTEIN-COUPLED RECEPTOR 157-RELATED"/>
    <property type="match status" value="1"/>
</dbReference>
<gene>
    <name evidence="7" type="ORF">DFH08DRAFT_1085115</name>
</gene>
<dbReference type="SUPFAM" id="SSF81321">
    <property type="entry name" value="Family A G protein-coupled receptor-like"/>
    <property type="match status" value="1"/>
</dbReference>
<dbReference type="GO" id="GO:0005886">
    <property type="term" value="C:plasma membrane"/>
    <property type="evidence" value="ECO:0007669"/>
    <property type="project" value="TreeGrafter"/>
</dbReference>
<dbReference type="GO" id="GO:0004930">
    <property type="term" value="F:G protein-coupled receptor activity"/>
    <property type="evidence" value="ECO:0007669"/>
    <property type="project" value="TreeGrafter"/>
</dbReference>
<dbReference type="EMBL" id="JARIHO010000043">
    <property type="protein sequence ID" value="KAJ7325959.1"/>
    <property type="molecule type" value="Genomic_DNA"/>
</dbReference>
<evidence type="ECO:0000256" key="2">
    <source>
        <dbReference type="ARBA" id="ARBA00022692"/>
    </source>
</evidence>
<proteinExistence type="predicted"/>
<comment type="subcellular location">
    <subcellularLocation>
        <location evidence="1">Membrane</location>
        <topology evidence="1">Multi-pass membrane protein</topology>
    </subcellularLocation>
</comment>
<dbReference type="PANTHER" id="PTHR23112:SF0">
    <property type="entry name" value="TRANSMEMBRANE PROTEIN 116"/>
    <property type="match status" value="1"/>
</dbReference>
<evidence type="ECO:0000313" key="8">
    <source>
        <dbReference type="Proteomes" id="UP001218218"/>
    </source>
</evidence>
<feature type="compositionally biased region" description="Low complexity" evidence="5">
    <location>
        <begin position="312"/>
        <end position="335"/>
    </location>
</feature>